<dbReference type="Proteomes" id="UP000094444">
    <property type="component" value="Unassembled WGS sequence"/>
</dbReference>
<feature type="compositionally biased region" description="Basic and acidic residues" evidence="1">
    <location>
        <begin position="14"/>
        <end position="24"/>
    </location>
</feature>
<gene>
    <name evidence="2" type="ORF">DHEL01_v206835</name>
</gene>
<feature type="compositionally biased region" description="Basic residues" evidence="1">
    <location>
        <begin position="25"/>
        <end position="35"/>
    </location>
</feature>
<organism evidence="2 3">
    <name type="scientific">Diaporthe helianthi</name>
    <dbReference type="NCBI Taxonomy" id="158607"/>
    <lineage>
        <taxon>Eukaryota</taxon>
        <taxon>Fungi</taxon>
        <taxon>Dikarya</taxon>
        <taxon>Ascomycota</taxon>
        <taxon>Pezizomycotina</taxon>
        <taxon>Sordariomycetes</taxon>
        <taxon>Sordariomycetidae</taxon>
        <taxon>Diaporthales</taxon>
        <taxon>Diaporthaceae</taxon>
        <taxon>Diaporthe</taxon>
    </lineage>
</organism>
<evidence type="ECO:0000313" key="3">
    <source>
        <dbReference type="Proteomes" id="UP000094444"/>
    </source>
</evidence>
<keyword evidence="3" id="KW-1185">Reference proteome</keyword>
<feature type="compositionally biased region" description="Basic and acidic residues" evidence="1">
    <location>
        <begin position="84"/>
        <end position="94"/>
    </location>
</feature>
<dbReference type="InParanoid" id="A0A2P5HWZ8"/>
<dbReference type="EMBL" id="MAVT02000580">
    <property type="protein sequence ID" value="POS74765.1"/>
    <property type="molecule type" value="Genomic_DNA"/>
</dbReference>
<protein>
    <submittedName>
        <fullName evidence="2">Uncharacterized protein</fullName>
    </submittedName>
</protein>
<proteinExistence type="predicted"/>
<dbReference type="STRING" id="158607.A0A2P5HWZ8"/>
<feature type="region of interest" description="Disordered" evidence="1">
    <location>
        <begin position="1"/>
        <end position="197"/>
    </location>
</feature>
<reference evidence="2" key="1">
    <citation type="submission" date="2017-09" db="EMBL/GenBank/DDBJ databases">
        <title>Polyketide synthases of a Diaporthe helianthi virulent isolate.</title>
        <authorList>
            <person name="Baroncelli R."/>
        </authorList>
    </citation>
    <scope>NUCLEOTIDE SEQUENCE [LARGE SCALE GENOMIC DNA]</scope>
    <source>
        <strain evidence="2">7/96</strain>
    </source>
</reference>
<name>A0A2P5HWZ8_DIAHE</name>
<comment type="caution">
    <text evidence="2">The sequence shown here is derived from an EMBL/GenBank/DDBJ whole genome shotgun (WGS) entry which is preliminary data.</text>
</comment>
<sequence length="260" mass="29524">MGKKRPLPGATKKKVSDDKVSKNEGRHKKHKRHNVKHQDSDDENSKDSNEQEGGVSVVQHDEDRTAGHTPLSKEEKKRRKKEKRLREEALRQLTEEDLGPSPTPSGLDVESGVERKDKKKREKNPATSPLEAGQTENDGANPTEAKETLDGEDIFIVDTNPTPANRKRLHTRSEDDDMEDGGALLQPGYTAPPSGKNRAVRRRLNLIDRERSRIQKKLGVKQGSDENAHKVQELLNKFIEAYDAKAEQREVRKNKRKRKE</sequence>
<feature type="compositionally biased region" description="Basic and acidic residues" evidence="1">
    <location>
        <begin position="36"/>
        <end position="49"/>
    </location>
</feature>
<evidence type="ECO:0000256" key="1">
    <source>
        <dbReference type="SAM" id="MobiDB-lite"/>
    </source>
</evidence>
<dbReference type="OrthoDB" id="4579481at2759"/>
<feature type="compositionally biased region" description="Basic and acidic residues" evidence="1">
    <location>
        <begin position="59"/>
        <end position="75"/>
    </location>
</feature>
<accession>A0A2P5HWZ8</accession>
<dbReference type="AlphaFoldDB" id="A0A2P5HWZ8"/>
<evidence type="ECO:0000313" key="2">
    <source>
        <dbReference type="EMBL" id="POS74765.1"/>
    </source>
</evidence>